<name>A0A7S3HAK1_9STRA</name>
<reference evidence="3" key="1">
    <citation type="submission" date="2021-01" db="EMBL/GenBank/DDBJ databases">
        <authorList>
            <person name="Corre E."/>
            <person name="Pelletier E."/>
            <person name="Niang G."/>
            <person name="Scheremetjew M."/>
            <person name="Finn R."/>
            <person name="Kale V."/>
            <person name="Holt S."/>
            <person name="Cochrane G."/>
            <person name="Meng A."/>
            <person name="Brown T."/>
            <person name="Cohen L."/>
        </authorList>
    </citation>
    <scope>NUCLEOTIDE SEQUENCE</scope>
    <source>
        <strain evidence="3">CCAP 955/1</strain>
    </source>
</reference>
<evidence type="ECO:0000313" key="2">
    <source>
        <dbReference type="EMBL" id="CAE0289867.1"/>
    </source>
</evidence>
<feature type="compositionally biased region" description="Polar residues" evidence="1">
    <location>
        <begin position="64"/>
        <end position="76"/>
    </location>
</feature>
<organism evidence="3">
    <name type="scientific">Spumella elongata</name>
    <dbReference type="NCBI Taxonomy" id="89044"/>
    <lineage>
        <taxon>Eukaryota</taxon>
        <taxon>Sar</taxon>
        <taxon>Stramenopiles</taxon>
        <taxon>Ochrophyta</taxon>
        <taxon>Chrysophyceae</taxon>
        <taxon>Chromulinales</taxon>
        <taxon>Chromulinaceae</taxon>
        <taxon>Spumella</taxon>
    </lineage>
</organism>
<accession>A0A7S3HAK1</accession>
<feature type="region of interest" description="Disordered" evidence="1">
    <location>
        <begin position="22"/>
        <end position="123"/>
    </location>
</feature>
<dbReference type="EMBL" id="HBIC01036659">
    <property type="protein sequence ID" value="CAE0289867.1"/>
    <property type="molecule type" value="Transcribed_RNA"/>
</dbReference>
<dbReference type="EMBL" id="HBIC01036660">
    <property type="protein sequence ID" value="CAE0289868.1"/>
    <property type="molecule type" value="Transcribed_RNA"/>
</dbReference>
<gene>
    <name evidence="2" type="ORF">SELO1098_LOCUS18710</name>
    <name evidence="3" type="ORF">SELO1098_LOCUS18711</name>
</gene>
<sequence>MNPCFSFMKCSGNKHQQLALKEARSEVAAHEQSIHEGDELKPQLSRLISADSGTSPDKLKRQLSRTSSADSFSPGTSPGLRKSNQKAAMALGHYGFPDMYQQEEKKQEPYEKRRISGSGLGRL</sequence>
<protein>
    <submittedName>
        <fullName evidence="3">Uncharacterized protein</fullName>
    </submittedName>
</protein>
<feature type="compositionally biased region" description="Basic and acidic residues" evidence="1">
    <location>
        <begin position="102"/>
        <end position="114"/>
    </location>
</feature>
<evidence type="ECO:0000256" key="1">
    <source>
        <dbReference type="SAM" id="MobiDB-lite"/>
    </source>
</evidence>
<proteinExistence type="predicted"/>
<feature type="compositionally biased region" description="Basic and acidic residues" evidence="1">
    <location>
        <begin position="22"/>
        <end position="41"/>
    </location>
</feature>
<dbReference type="AlphaFoldDB" id="A0A7S3HAK1"/>
<evidence type="ECO:0000313" key="3">
    <source>
        <dbReference type="EMBL" id="CAE0289868.1"/>
    </source>
</evidence>